<dbReference type="EMBL" id="JAGSIE010000015">
    <property type="protein sequence ID" value="MBR7553657.1"/>
    <property type="molecule type" value="Genomic_DNA"/>
</dbReference>
<reference evidence="1 2" key="1">
    <citation type="submission" date="2021-04" db="EMBL/GenBank/DDBJ databases">
        <title>Allobacillus sp. nov. SKP8-2 isolated from shrimp paste.</title>
        <authorList>
            <person name="Tanasupawat S."/>
            <person name="Yiamsombat S."/>
            <person name="Kanchanasin P."/>
            <person name="Kuncharoen N."/>
        </authorList>
    </citation>
    <scope>NUCLEOTIDE SEQUENCE [LARGE SCALE GENOMIC DNA]</scope>
    <source>
        <strain evidence="1 2">SKP8-2</strain>
    </source>
</reference>
<protein>
    <submittedName>
        <fullName evidence="1">M20/M25/M40 family metallo-hydrolase</fullName>
    </submittedName>
</protein>
<dbReference type="Gene3D" id="3.40.630.10">
    <property type="entry name" value="Zn peptidases"/>
    <property type="match status" value="1"/>
</dbReference>
<dbReference type="InterPro" id="IPR012166">
    <property type="entry name" value="Uncharacterised_RocB"/>
</dbReference>
<evidence type="ECO:0000313" key="2">
    <source>
        <dbReference type="Proteomes" id="UP000675431"/>
    </source>
</evidence>
<proteinExistence type="predicted"/>
<dbReference type="PIRSF" id="PIRSF010386">
    <property type="entry name" value="RocB"/>
    <property type="match status" value="1"/>
</dbReference>
<accession>A0A941HT70</accession>
<dbReference type="PANTHER" id="PTHR43808:SF27">
    <property type="entry name" value="PROTEIN ROCB"/>
    <property type="match status" value="1"/>
</dbReference>
<dbReference type="Pfam" id="PF01546">
    <property type="entry name" value="Peptidase_M20"/>
    <property type="match status" value="1"/>
</dbReference>
<dbReference type="PANTHER" id="PTHR43808">
    <property type="entry name" value="ACETYLORNITHINE DEACETYLASE"/>
    <property type="match status" value="1"/>
</dbReference>
<dbReference type="SUPFAM" id="SSF53187">
    <property type="entry name" value="Zn-dependent exopeptidases"/>
    <property type="match status" value="1"/>
</dbReference>
<comment type="caution">
    <text evidence="1">The sequence shown here is derived from an EMBL/GenBank/DDBJ whole genome shotgun (WGS) entry which is preliminary data.</text>
</comment>
<name>A0A941HT70_9BACI</name>
<gene>
    <name evidence="1" type="ORF">KC820_05750</name>
</gene>
<dbReference type="InterPro" id="IPR002933">
    <property type="entry name" value="Peptidase_M20"/>
</dbReference>
<dbReference type="AlphaFoldDB" id="A0A941HT70"/>
<evidence type="ECO:0000313" key="1">
    <source>
        <dbReference type="EMBL" id="MBR7553657.1"/>
    </source>
</evidence>
<organism evidence="1 2">
    <name type="scientific">Allobacillus saliphilus</name>
    <dbReference type="NCBI Taxonomy" id="2912308"/>
    <lineage>
        <taxon>Bacteria</taxon>
        <taxon>Bacillati</taxon>
        <taxon>Bacillota</taxon>
        <taxon>Bacilli</taxon>
        <taxon>Bacillales</taxon>
        <taxon>Bacillaceae</taxon>
        <taxon>Allobacillus</taxon>
    </lineage>
</organism>
<sequence>MLNTREDVLSLTKRLVQMDSIVNTPGERAIAHSLYELISTFDYFTKNPDQVMLEQTVNDDQERYNVLCFVRGTKKKSNRTVILFGHMDTVGVDDFNQLKELAFSPNQLMEAFGDQELPSPAQEHLASGEWLFGRGALDMKSGLASHIYLLHYYSMHPDQLEGNLVFVSECDEEDGSIGILSSLKTLKRWKEEQEFEYVASINADFVSPLYEGDENRYIYKGTVGKLLPSFFITGHESHVGAAFEGLDPNFLAAELTRQIQYNPALSNEALGEMTIPPVSLKQTDLKPSYTVQTALSAYVYYNFFIHSWSPKDVLKKLKKHAEIAFGNALELYEQRYRLFCEISGHPYRELPWKTRVMTYEEMEDELIKLHGDEFTDHMNKFHQELVDNHDLDTRMYAARIVEEAWKWMDDKSPAMILFYSSLYSPRIELSGKTEDERVLLSALDEAVEKIQPHYKHPIVTKNFFPYISDMSFLAMSDDLAGIEAVENNNPSWGKKHFVDYQDIRDLNVPVINIGPYGMDAHAKLERLEIKYSLEIVPNLTNEVILNVLNRSKE</sequence>
<dbReference type="Proteomes" id="UP000675431">
    <property type="component" value="Unassembled WGS sequence"/>
</dbReference>
<dbReference type="RefSeq" id="WP_212369113.1">
    <property type="nucleotide sequence ID" value="NZ_JAGSIE010000015.1"/>
</dbReference>
<keyword evidence="2" id="KW-1185">Reference proteome</keyword>
<dbReference type="InterPro" id="IPR050072">
    <property type="entry name" value="Peptidase_M20A"/>
</dbReference>
<dbReference type="GO" id="GO:0016787">
    <property type="term" value="F:hydrolase activity"/>
    <property type="evidence" value="ECO:0007669"/>
    <property type="project" value="InterPro"/>
</dbReference>